<organism evidence="4 5">
    <name type="scientific">Aphis craccivora</name>
    <name type="common">Cowpea aphid</name>
    <dbReference type="NCBI Taxonomy" id="307492"/>
    <lineage>
        <taxon>Eukaryota</taxon>
        <taxon>Metazoa</taxon>
        <taxon>Ecdysozoa</taxon>
        <taxon>Arthropoda</taxon>
        <taxon>Hexapoda</taxon>
        <taxon>Insecta</taxon>
        <taxon>Pterygota</taxon>
        <taxon>Neoptera</taxon>
        <taxon>Paraneoptera</taxon>
        <taxon>Hemiptera</taxon>
        <taxon>Sternorrhyncha</taxon>
        <taxon>Aphidomorpha</taxon>
        <taxon>Aphidoidea</taxon>
        <taxon>Aphididae</taxon>
        <taxon>Aphidini</taxon>
        <taxon>Aphis</taxon>
        <taxon>Aphis</taxon>
    </lineage>
</organism>
<evidence type="ECO:0008006" key="6">
    <source>
        <dbReference type="Google" id="ProtNLM"/>
    </source>
</evidence>
<dbReference type="GO" id="GO:0005667">
    <property type="term" value="C:transcription regulator complex"/>
    <property type="evidence" value="ECO:0007669"/>
    <property type="project" value="TreeGrafter"/>
</dbReference>
<dbReference type="SMART" id="SM00595">
    <property type="entry name" value="MADF"/>
    <property type="match status" value="1"/>
</dbReference>
<gene>
    <name evidence="4" type="ORF">FWK35_00019867</name>
</gene>
<comment type="caution">
    <text evidence="4">The sequence shown here is derived from an EMBL/GenBank/DDBJ whole genome shotgun (WGS) entry which is preliminary data.</text>
</comment>
<feature type="domain" description="MADF" evidence="2">
    <location>
        <begin position="12"/>
        <end position="99"/>
    </location>
</feature>
<protein>
    <recommendedName>
        <fullName evidence="6">Transcription factor Adf-1-like</fullName>
    </recommendedName>
</protein>
<dbReference type="PROSITE" id="PS51029">
    <property type="entry name" value="MADF"/>
    <property type="match status" value="1"/>
</dbReference>
<dbReference type="PROSITE" id="PS51031">
    <property type="entry name" value="BESS"/>
    <property type="match status" value="1"/>
</dbReference>
<dbReference type="InterPro" id="IPR006578">
    <property type="entry name" value="MADF-dom"/>
</dbReference>
<dbReference type="EMBL" id="VUJU01005906">
    <property type="protein sequence ID" value="KAF0749964.1"/>
    <property type="molecule type" value="Genomic_DNA"/>
</dbReference>
<evidence type="ECO:0000259" key="2">
    <source>
        <dbReference type="PROSITE" id="PS51029"/>
    </source>
</evidence>
<evidence type="ECO:0000259" key="3">
    <source>
        <dbReference type="PROSITE" id="PS51031"/>
    </source>
</evidence>
<dbReference type="Pfam" id="PF02944">
    <property type="entry name" value="BESS"/>
    <property type="match status" value="1"/>
</dbReference>
<dbReference type="Proteomes" id="UP000478052">
    <property type="component" value="Unassembled WGS sequence"/>
</dbReference>
<comment type="subcellular location">
    <subcellularLocation>
        <location evidence="1">Nucleus</location>
    </subcellularLocation>
</comment>
<evidence type="ECO:0000256" key="1">
    <source>
        <dbReference type="PROSITE-ProRule" id="PRU00371"/>
    </source>
</evidence>
<evidence type="ECO:0000313" key="4">
    <source>
        <dbReference type="EMBL" id="KAF0749964.1"/>
    </source>
</evidence>
<dbReference type="AlphaFoldDB" id="A0A6G0Y6K0"/>
<reference evidence="4 5" key="1">
    <citation type="submission" date="2019-08" db="EMBL/GenBank/DDBJ databases">
        <title>Whole genome of Aphis craccivora.</title>
        <authorList>
            <person name="Voronova N.V."/>
            <person name="Shulinski R.S."/>
            <person name="Bandarenka Y.V."/>
            <person name="Zhorov D.G."/>
            <person name="Warner D."/>
        </authorList>
    </citation>
    <scope>NUCLEOTIDE SEQUENCE [LARGE SCALE GENOMIC DNA]</scope>
    <source>
        <strain evidence="4">180601</strain>
        <tissue evidence="4">Whole Body</tissue>
    </source>
</reference>
<evidence type="ECO:0000313" key="5">
    <source>
        <dbReference type="Proteomes" id="UP000478052"/>
    </source>
</evidence>
<dbReference type="GO" id="GO:0005634">
    <property type="term" value="C:nucleus"/>
    <property type="evidence" value="ECO:0007669"/>
    <property type="project" value="UniProtKB-SubCell"/>
</dbReference>
<dbReference type="PANTHER" id="PTHR12243">
    <property type="entry name" value="MADF DOMAIN TRANSCRIPTION FACTOR"/>
    <property type="match status" value="1"/>
</dbReference>
<dbReference type="OrthoDB" id="8180805at2759"/>
<sequence>MSKKDDPVYNIKLVEEIEKYPCLYNYKLPDYSRRDVTDLAWESVAKSLKDKAENCKEKWRNLRTVFVRRQKQPPSGSGRKDSKTYYMTEHMQFILPYIKGVRSVDSPGNLPSPPNVVDDEFNETDEVENTEENISESTAESLNMTKASNEQVFTPKFKKKKTNTSDMVDQCFIDYITTKKQNNKKEEDHRKQFLLSMLPEINQMTDIQMRKFKRKMLDVIDDILGETSIEVANHFQPIQPVSNHSQSYSDYPRSVSSYCSDSSSILTSPMFIQNADNFEHTPTVQEYQSMHHGVLNLSNIDQVQQNNPNTCIPLDMQEYLTRK</sequence>
<proteinExistence type="predicted"/>
<dbReference type="InterPro" id="IPR004210">
    <property type="entry name" value="BESS_motif"/>
</dbReference>
<keyword evidence="1" id="KW-0539">Nucleus</keyword>
<feature type="domain" description="BESS" evidence="3">
    <location>
        <begin position="187"/>
        <end position="226"/>
    </location>
</feature>
<dbReference type="InterPro" id="IPR039353">
    <property type="entry name" value="TF_Adf1"/>
</dbReference>
<dbReference type="PANTHER" id="PTHR12243:SF60">
    <property type="entry name" value="SI:CH211-15D5.12-RELATED"/>
    <property type="match status" value="1"/>
</dbReference>
<dbReference type="GO" id="GO:0003677">
    <property type="term" value="F:DNA binding"/>
    <property type="evidence" value="ECO:0007669"/>
    <property type="project" value="InterPro"/>
</dbReference>
<name>A0A6G0Y6K0_APHCR</name>
<dbReference type="Pfam" id="PF10545">
    <property type="entry name" value="MADF_DNA_bdg"/>
    <property type="match status" value="1"/>
</dbReference>
<accession>A0A6G0Y6K0</accession>
<dbReference type="GO" id="GO:0006357">
    <property type="term" value="P:regulation of transcription by RNA polymerase II"/>
    <property type="evidence" value="ECO:0007669"/>
    <property type="project" value="TreeGrafter"/>
</dbReference>
<keyword evidence="5" id="KW-1185">Reference proteome</keyword>